<accession>A0A2K4ZMW3</accession>
<evidence type="ECO:0000256" key="1">
    <source>
        <dbReference type="ARBA" id="ARBA00004651"/>
    </source>
</evidence>
<reference evidence="9 10" key="1">
    <citation type="submission" date="2018-01" db="EMBL/GenBank/DDBJ databases">
        <authorList>
            <person name="Gaut B.S."/>
            <person name="Morton B.R."/>
            <person name="Clegg M.T."/>
            <person name="Duvall M.R."/>
        </authorList>
    </citation>
    <scope>NUCLEOTIDE SEQUENCE [LARGE SCALE GENOMIC DNA]</scope>
    <source>
        <strain evidence="9">GP69</strain>
    </source>
</reference>
<dbReference type="InterPro" id="IPR035906">
    <property type="entry name" value="MetI-like_sf"/>
</dbReference>
<keyword evidence="5 7" id="KW-1133">Transmembrane helix</keyword>
<protein>
    <submittedName>
        <fullName evidence="9">Oligopeptide transport system permease protein OppB</fullName>
    </submittedName>
</protein>
<dbReference type="OrthoDB" id="9806409at2"/>
<feature type="transmembrane region" description="Helical" evidence="7">
    <location>
        <begin position="268"/>
        <end position="296"/>
    </location>
</feature>
<keyword evidence="4 7" id="KW-0812">Transmembrane</keyword>
<keyword evidence="10" id="KW-1185">Reference proteome</keyword>
<dbReference type="EMBL" id="OFSM01000032">
    <property type="protein sequence ID" value="SOY31817.1"/>
    <property type="molecule type" value="Genomic_DNA"/>
</dbReference>
<evidence type="ECO:0000256" key="3">
    <source>
        <dbReference type="ARBA" id="ARBA00022475"/>
    </source>
</evidence>
<comment type="similarity">
    <text evidence="7">Belongs to the binding-protein-dependent transport system permease family.</text>
</comment>
<dbReference type="Proteomes" id="UP000236311">
    <property type="component" value="Unassembled WGS sequence"/>
</dbReference>
<dbReference type="GO" id="GO:0055085">
    <property type="term" value="P:transmembrane transport"/>
    <property type="evidence" value="ECO:0007669"/>
    <property type="project" value="InterPro"/>
</dbReference>
<feature type="transmembrane region" description="Helical" evidence="7">
    <location>
        <begin position="316"/>
        <end position="340"/>
    </location>
</feature>
<dbReference type="RefSeq" id="WP_103241794.1">
    <property type="nucleotide sequence ID" value="NZ_CANRXC010000068.1"/>
</dbReference>
<dbReference type="SUPFAM" id="SSF161098">
    <property type="entry name" value="MetI-like"/>
    <property type="match status" value="1"/>
</dbReference>
<keyword evidence="6 7" id="KW-0472">Membrane</keyword>
<evidence type="ECO:0000259" key="8">
    <source>
        <dbReference type="PROSITE" id="PS50928"/>
    </source>
</evidence>
<organism evidence="9 10">
    <name type="scientific">Acetatifactor muris</name>
    <dbReference type="NCBI Taxonomy" id="879566"/>
    <lineage>
        <taxon>Bacteria</taxon>
        <taxon>Bacillati</taxon>
        <taxon>Bacillota</taxon>
        <taxon>Clostridia</taxon>
        <taxon>Lachnospirales</taxon>
        <taxon>Lachnospiraceae</taxon>
        <taxon>Acetatifactor</taxon>
    </lineage>
</organism>
<comment type="subcellular location">
    <subcellularLocation>
        <location evidence="1 7">Cell membrane</location>
        <topology evidence="1 7">Multi-pass membrane protein</topology>
    </subcellularLocation>
</comment>
<feature type="transmembrane region" description="Helical" evidence="7">
    <location>
        <begin position="12"/>
        <end position="30"/>
    </location>
</feature>
<feature type="transmembrane region" description="Helical" evidence="7">
    <location>
        <begin position="130"/>
        <end position="149"/>
    </location>
</feature>
<evidence type="ECO:0000256" key="5">
    <source>
        <dbReference type="ARBA" id="ARBA00022989"/>
    </source>
</evidence>
<evidence type="ECO:0000256" key="4">
    <source>
        <dbReference type="ARBA" id="ARBA00022692"/>
    </source>
</evidence>
<name>A0A2K4ZMW3_9FIRM</name>
<dbReference type="PANTHER" id="PTHR30465">
    <property type="entry name" value="INNER MEMBRANE ABC TRANSPORTER"/>
    <property type="match status" value="1"/>
</dbReference>
<dbReference type="InterPro" id="IPR000515">
    <property type="entry name" value="MetI-like"/>
</dbReference>
<proteinExistence type="inferred from homology"/>
<dbReference type="CDD" id="cd06261">
    <property type="entry name" value="TM_PBP2"/>
    <property type="match status" value="1"/>
</dbReference>
<dbReference type="AlphaFoldDB" id="A0A2K4ZMW3"/>
<keyword evidence="3" id="KW-1003">Cell membrane</keyword>
<dbReference type="PANTHER" id="PTHR30465:SF0">
    <property type="entry name" value="OLIGOPEPTIDE TRANSPORT SYSTEM PERMEASE PROTEIN APPB"/>
    <property type="match status" value="1"/>
</dbReference>
<evidence type="ECO:0000256" key="7">
    <source>
        <dbReference type="RuleBase" id="RU363032"/>
    </source>
</evidence>
<feature type="domain" description="ABC transmembrane type-1" evidence="8">
    <location>
        <begin position="122"/>
        <end position="333"/>
    </location>
</feature>
<dbReference type="Gene3D" id="1.10.3720.10">
    <property type="entry name" value="MetI-like"/>
    <property type="match status" value="1"/>
</dbReference>
<feature type="transmembrane region" description="Helical" evidence="7">
    <location>
        <begin position="161"/>
        <end position="183"/>
    </location>
</feature>
<gene>
    <name evidence="9" type="primary">oppB</name>
    <name evidence="9" type="ORF">AMURIS_04566</name>
</gene>
<evidence type="ECO:0000256" key="2">
    <source>
        <dbReference type="ARBA" id="ARBA00022448"/>
    </source>
</evidence>
<keyword evidence="2 7" id="KW-0813">Transport</keyword>
<sequence>MGKYIVKRTAYMLVVLVMLSFIMFMIYNLVPSNRAYTDASNDIKSIKSNTMTAEEHQARFEELYLQYQRRYGTDVENKGIRYLRWVGLYPLYDGSFNGLLQGNLGYSYEQKKPVLDVIAAPMKVTIRINIFATILALGITIPLGIRCAVKRGSRMDQIVQVCTIIGYSLPTFLISILFIWIFAAKLGIFPPSGMKTAGTNYTGIKYWMDSLYYMALPLLVMTFCSLGGMTRYVRASMIEALSMDCIKTARAKGLREQIVIYSHAWRNALIPIVTLVVGWFLGIFSGSLVIEQMFAINGMGSLMIGSLRTADYDVVLLMQMFYVGISLLGNLIIDIIYGLVDPRVRVSK</sequence>
<evidence type="ECO:0000313" key="10">
    <source>
        <dbReference type="Proteomes" id="UP000236311"/>
    </source>
</evidence>
<evidence type="ECO:0000256" key="6">
    <source>
        <dbReference type="ARBA" id="ARBA00023136"/>
    </source>
</evidence>
<evidence type="ECO:0000313" key="9">
    <source>
        <dbReference type="EMBL" id="SOY31817.1"/>
    </source>
</evidence>
<dbReference type="Pfam" id="PF00528">
    <property type="entry name" value="BPD_transp_1"/>
    <property type="match status" value="1"/>
</dbReference>
<dbReference type="GO" id="GO:0005886">
    <property type="term" value="C:plasma membrane"/>
    <property type="evidence" value="ECO:0007669"/>
    <property type="project" value="UniProtKB-SubCell"/>
</dbReference>
<dbReference type="PROSITE" id="PS50928">
    <property type="entry name" value="ABC_TM1"/>
    <property type="match status" value="1"/>
</dbReference>
<feature type="transmembrane region" description="Helical" evidence="7">
    <location>
        <begin position="211"/>
        <end position="233"/>
    </location>
</feature>